<feature type="transmembrane region" description="Helical" evidence="2">
    <location>
        <begin position="174"/>
        <end position="194"/>
    </location>
</feature>
<feature type="domain" description="Methyltransferase type 11" evidence="3">
    <location>
        <begin position="130"/>
        <end position="177"/>
    </location>
</feature>
<accession>A0A0G0PXC0</accession>
<evidence type="ECO:0000259" key="3">
    <source>
        <dbReference type="Pfam" id="PF08241"/>
    </source>
</evidence>
<evidence type="ECO:0000313" key="4">
    <source>
        <dbReference type="EMBL" id="KKR29756.1"/>
    </source>
</evidence>
<comment type="caution">
    <text evidence="4">The sequence shown here is derived from an EMBL/GenBank/DDBJ whole genome shotgun (WGS) entry which is preliminary data.</text>
</comment>
<dbReference type="SUPFAM" id="SSF53335">
    <property type="entry name" value="S-adenosyl-L-methionine-dependent methyltransferases"/>
    <property type="match status" value="1"/>
</dbReference>
<dbReference type="GO" id="GO:0008757">
    <property type="term" value="F:S-adenosylmethionine-dependent methyltransferase activity"/>
    <property type="evidence" value="ECO:0007669"/>
    <property type="project" value="InterPro"/>
</dbReference>
<dbReference type="Pfam" id="PF08241">
    <property type="entry name" value="Methyltransf_11"/>
    <property type="match status" value="1"/>
</dbReference>
<dbReference type="PANTHER" id="PTHR44068:SF11">
    <property type="entry name" value="GERANYL DIPHOSPHATE 2-C-METHYLTRANSFERASE"/>
    <property type="match status" value="1"/>
</dbReference>
<dbReference type="CDD" id="cd02440">
    <property type="entry name" value="AdoMet_MTases"/>
    <property type="match status" value="1"/>
</dbReference>
<keyword evidence="2" id="KW-0472">Membrane</keyword>
<reference evidence="4 5" key="1">
    <citation type="journal article" date="2015" name="Nature">
        <title>rRNA introns, odd ribosomes, and small enigmatic genomes across a large radiation of phyla.</title>
        <authorList>
            <person name="Brown C.T."/>
            <person name="Hug L.A."/>
            <person name="Thomas B.C."/>
            <person name="Sharon I."/>
            <person name="Castelle C.J."/>
            <person name="Singh A."/>
            <person name="Wilkins M.J."/>
            <person name="Williams K.H."/>
            <person name="Banfield J.F."/>
        </authorList>
    </citation>
    <scope>NUCLEOTIDE SEQUENCE [LARGE SCALE GENOMIC DNA]</scope>
</reference>
<dbReference type="AlphaFoldDB" id="A0A0G0PXC0"/>
<organism evidence="4 5">
    <name type="scientific">Candidatus Woesebacteria bacterium GW2011_GWA1_39_8</name>
    <dbReference type="NCBI Taxonomy" id="1618552"/>
    <lineage>
        <taxon>Bacteria</taxon>
        <taxon>Candidatus Woeseibacteriota</taxon>
    </lineage>
</organism>
<gene>
    <name evidence="4" type="ORF">UT61_C0023G0003</name>
</gene>
<keyword evidence="2" id="KW-0812">Transmembrane</keyword>
<dbReference type="Gene3D" id="3.40.50.150">
    <property type="entry name" value="Vaccinia Virus protein VP39"/>
    <property type="match status" value="1"/>
</dbReference>
<keyword evidence="1 4" id="KW-0808">Transferase</keyword>
<dbReference type="PANTHER" id="PTHR44068">
    <property type="entry name" value="ZGC:194242"/>
    <property type="match status" value="1"/>
</dbReference>
<evidence type="ECO:0000313" key="5">
    <source>
        <dbReference type="Proteomes" id="UP000034793"/>
    </source>
</evidence>
<keyword evidence="2" id="KW-1133">Transmembrane helix</keyword>
<feature type="transmembrane region" description="Helical" evidence="2">
    <location>
        <begin position="214"/>
        <end position="238"/>
    </location>
</feature>
<keyword evidence="4" id="KW-0489">Methyltransferase</keyword>
<dbReference type="Proteomes" id="UP000034793">
    <property type="component" value="Unassembled WGS sequence"/>
</dbReference>
<dbReference type="InterPro" id="IPR050447">
    <property type="entry name" value="Erg6_SMT_methyltransf"/>
</dbReference>
<dbReference type="InterPro" id="IPR029063">
    <property type="entry name" value="SAM-dependent_MTases_sf"/>
</dbReference>
<sequence length="284" mass="32312">MQETFNSQINNLTEIPQKRDAFKKLSFKKNWPFFDVRGGKAYFVRQANLGFDEKNNDVFVNKIKLLIKANPWLFFIIERLVGSSFLGKSASDAIKNIPEGDVILNLGSGVSVVREDVINVDFHPFENVNFVADIMNLPFADNTTDAVICEEVLEHVKDPKAVVSEMYRVMKPGALVYVVVPFVFSFHSSPSDYYRWSKMGLKELMNDFDEIDCGMRSGGGAALSWVLAEFMATILSFGLKKAHQILFMAFLVLFAPLCYLDYIFHKFPLSENIAATFYYIGRKK</sequence>
<name>A0A0G0PXC0_9BACT</name>
<protein>
    <submittedName>
        <fullName evidence="4">Methyltransferase type 11</fullName>
    </submittedName>
</protein>
<feature type="transmembrane region" description="Helical" evidence="2">
    <location>
        <begin position="245"/>
        <end position="264"/>
    </location>
</feature>
<evidence type="ECO:0000256" key="2">
    <source>
        <dbReference type="SAM" id="Phobius"/>
    </source>
</evidence>
<dbReference type="GO" id="GO:0032259">
    <property type="term" value="P:methylation"/>
    <property type="evidence" value="ECO:0007669"/>
    <property type="project" value="UniProtKB-KW"/>
</dbReference>
<evidence type="ECO:0000256" key="1">
    <source>
        <dbReference type="ARBA" id="ARBA00022679"/>
    </source>
</evidence>
<dbReference type="EMBL" id="LBXL01000023">
    <property type="protein sequence ID" value="KKR29756.1"/>
    <property type="molecule type" value="Genomic_DNA"/>
</dbReference>
<dbReference type="InterPro" id="IPR013216">
    <property type="entry name" value="Methyltransf_11"/>
</dbReference>
<proteinExistence type="predicted"/>